<evidence type="ECO:0000313" key="7">
    <source>
        <dbReference type="EMBL" id="MFC6200168.1"/>
    </source>
</evidence>
<keyword evidence="3 5" id="KW-1133">Transmembrane helix</keyword>
<dbReference type="PANTHER" id="PTHR11328">
    <property type="entry name" value="MAJOR FACILITATOR SUPERFAMILY DOMAIN-CONTAINING PROTEIN"/>
    <property type="match status" value="1"/>
</dbReference>
<dbReference type="PANTHER" id="PTHR11328:SF24">
    <property type="entry name" value="MAJOR FACILITATOR SUPERFAMILY (MFS) PROFILE DOMAIN-CONTAINING PROTEIN"/>
    <property type="match status" value="1"/>
</dbReference>
<dbReference type="InterPro" id="IPR039672">
    <property type="entry name" value="MFS_2"/>
</dbReference>
<evidence type="ECO:0000256" key="2">
    <source>
        <dbReference type="ARBA" id="ARBA00022692"/>
    </source>
</evidence>
<feature type="transmembrane region" description="Helical" evidence="5">
    <location>
        <begin position="309"/>
        <end position="328"/>
    </location>
</feature>
<evidence type="ECO:0000313" key="8">
    <source>
        <dbReference type="Proteomes" id="UP001596303"/>
    </source>
</evidence>
<feature type="transmembrane region" description="Helical" evidence="5">
    <location>
        <begin position="165"/>
        <end position="186"/>
    </location>
</feature>
<dbReference type="Pfam" id="PF13347">
    <property type="entry name" value="MFS_2"/>
    <property type="match status" value="1"/>
</dbReference>
<keyword evidence="8" id="KW-1185">Reference proteome</keyword>
<gene>
    <name evidence="7" type="ORF">ACFQDM_19005</name>
</gene>
<dbReference type="RefSeq" id="WP_377382206.1">
    <property type="nucleotide sequence ID" value="NZ_JBHSSW010000066.1"/>
</dbReference>
<dbReference type="Proteomes" id="UP001596303">
    <property type="component" value="Unassembled WGS sequence"/>
</dbReference>
<feature type="transmembrane region" description="Helical" evidence="5">
    <location>
        <begin position="388"/>
        <end position="407"/>
    </location>
</feature>
<feature type="transmembrane region" description="Helical" evidence="5">
    <location>
        <begin position="427"/>
        <end position="448"/>
    </location>
</feature>
<evidence type="ECO:0000256" key="4">
    <source>
        <dbReference type="ARBA" id="ARBA00023136"/>
    </source>
</evidence>
<comment type="caution">
    <text evidence="7">The sequence shown here is derived from an EMBL/GenBank/DDBJ whole genome shotgun (WGS) entry which is preliminary data.</text>
</comment>
<name>A0ABW1SFT8_9PROT</name>
<keyword evidence="4 5" id="KW-0472">Membrane</keyword>
<evidence type="ECO:0000256" key="1">
    <source>
        <dbReference type="ARBA" id="ARBA00009617"/>
    </source>
</evidence>
<dbReference type="Gene3D" id="1.20.1250.20">
    <property type="entry name" value="MFS general substrate transporter like domains"/>
    <property type="match status" value="2"/>
</dbReference>
<organism evidence="7 8">
    <name type="scientific">Ponticaulis profundi</name>
    <dbReference type="NCBI Taxonomy" id="2665222"/>
    <lineage>
        <taxon>Bacteria</taxon>
        <taxon>Pseudomonadati</taxon>
        <taxon>Pseudomonadota</taxon>
        <taxon>Alphaproteobacteria</taxon>
        <taxon>Hyphomonadales</taxon>
        <taxon>Hyphomonadaceae</taxon>
        <taxon>Ponticaulis</taxon>
    </lineage>
</organism>
<evidence type="ECO:0000259" key="6">
    <source>
        <dbReference type="PROSITE" id="PS50850"/>
    </source>
</evidence>
<proteinExistence type="inferred from homology"/>
<feature type="transmembrane region" description="Helical" evidence="5">
    <location>
        <begin position="124"/>
        <end position="145"/>
    </location>
</feature>
<protein>
    <submittedName>
        <fullName evidence="7">MFS transporter</fullName>
    </submittedName>
</protein>
<keyword evidence="2 5" id="KW-0812">Transmembrane</keyword>
<sequence>MTTTVSSDETTESTYGRLSFWTAFGWGMGTLGVAAMYNAVNVLLLRYLVDFVGIGAAVAGSLMAFSKLYDAFTDPIIGTISDRSKSKMGRRRPFILYGCVLLAISAICLFNIPTGLNPTTATVLAGIALIVYATAYGLFGVPYMAMPAEMTNDHNERSRLISYRVLAVALASLIATFVGPVVLQMYSNSSTGYSIFSGMLAALAVGGGLACFFATKNAPFHYQDTQLSLNFVGMIKAAWKNKPFMILVSVKLISLMAMAVTQAVMPFLFGQVLALDSAQLGYYFLVFYVGMIISQPVWLMIAKRIGKRYLFITTTLVSSLVAVTWAFAQSGDPYAYVLARAAAAGIIGGGGLMVGQSLLPDVMAYDYKLTGIRREGVLSAVYTLVEKFAYAIGTSLTGIVLGLTGYIRGTGAGGAVQQPESVVNALYTLIAIVPLSISLVCACLIYFMRIPGQK</sequence>
<evidence type="ECO:0000256" key="3">
    <source>
        <dbReference type="ARBA" id="ARBA00022989"/>
    </source>
</evidence>
<feature type="transmembrane region" description="Helical" evidence="5">
    <location>
        <begin position="94"/>
        <end position="112"/>
    </location>
</feature>
<feature type="transmembrane region" description="Helical" evidence="5">
    <location>
        <begin position="334"/>
        <end position="354"/>
    </location>
</feature>
<feature type="domain" description="Major facilitator superfamily (MFS) profile" evidence="6">
    <location>
        <begin position="243"/>
        <end position="454"/>
    </location>
</feature>
<feature type="transmembrane region" description="Helical" evidence="5">
    <location>
        <begin position="192"/>
        <end position="214"/>
    </location>
</feature>
<dbReference type="InterPro" id="IPR036259">
    <property type="entry name" value="MFS_trans_sf"/>
</dbReference>
<reference evidence="8" key="1">
    <citation type="journal article" date="2019" name="Int. J. Syst. Evol. Microbiol.">
        <title>The Global Catalogue of Microorganisms (GCM) 10K type strain sequencing project: providing services to taxonomists for standard genome sequencing and annotation.</title>
        <authorList>
            <consortium name="The Broad Institute Genomics Platform"/>
            <consortium name="The Broad Institute Genome Sequencing Center for Infectious Disease"/>
            <person name="Wu L."/>
            <person name="Ma J."/>
        </authorList>
    </citation>
    <scope>NUCLEOTIDE SEQUENCE [LARGE SCALE GENOMIC DNA]</scope>
    <source>
        <strain evidence="8">CGMCC-1.15741</strain>
    </source>
</reference>
<dbReference type="EMBL" id="JBHSSW010000066">
    <property type="protein sequence ID" value="MFC6200168.1"/>
    <property type="molecule type" value="Genomic_DNA"/>
</dbReference>
<feature type="transmembrane region" description="Helical" evidence="5">
    <location>
        <begin position="43"/>
        <end position="65"/>
    </location>
</feature>
<evidence type="ECO:0000256" key="5">
    <source>
        <dbReference type="SAM" id="Phobius"/>
    </source>
</evidence>
<feature type="transmembrane region" description="Helical" evidence="5">
    <location>
        <begin position="244"/>
        <end position="269"/>
    </location>
</feature>
<dbReference type="PROSITE" id="PS50850">
    <property type="entry name" value="MFS"/>
    <property type="match status" value="1"/>
</dbReference>
<dbReference type="InterPro" id="IPR020846">
    <property type="entry name" value="MFS_dom"/>
</dbReference>
<comment type="similarity">
    <text evidence="1">Belongs to the sodium:galactoside symporter (TC 2.A.2) family.</text>
</comment>
<feature type="transmembrane region" description="Helical" evidence="5">
    <location>
        <begin position="18"/>
        <end position="37"/>
    </location>
</feature>
<accession>A0ABW1SFT8</accession>
<dbReference type="SUPFAM" id="SSF103473">
    <property type="entry name" value="MFS general substrate transporter"/>
    <property type="match status" value="1"/>
</dbReference>
<feature type="transmembrane region" description="Helical" evidence="5">
    <location>
        <begin position="281"/>
        <end position="302"/>
    </location>
</feature>